<name>I3ZKE8_TERRK</name>
<keyword evidence="1" id="KW-1133">Transmembrane helix</keyword>
<dbReference type="AlphaFoldDB" id="I3ZKE8"/>
<dbReference type="HOGENOM" id="CLU_2526387_0_0_0"/>
<keyword evidence="1" id="KW-0472">Membrane</keyword>
<dbReference type="RefSeq" id="WP_014786977.1">
    <property type="nucleotide sequence ID" value="NC_018014.1"/>
</dbReference>
<protein>
    <submittedName>
        <fullName evidence="2">Uncharacterized protein</fullName>
    </submittedName>
</protein>
<feature type="transmembrane region" description="Helical" evidence="1">
    <location>
        <begin position="42"/>
        <end position="63"/>
    </location>
</feature>
<dbReference type="EMBL" id="CP003379">
    <property type="protein sequence ID" value="AFL89716.1"/>
    <property type="molecule type" value="Genomic_DNA"/>
</dbReference>
<keyword evidence="1" id="KW-0812">Transmembrane</keyword>
<dbReference type="KEGG" id="trs:Terro_3502"/>
<gene>
    <name evidence="2" type="ordered locus">Terro_3502</name>
</gene>
<sequence>MSRAWGVVKFLLGAFLALLVLTTAVTDFRQIDAVQHWTTSRSGYIVGTVVGLAIMFSFAYSLIKSGLNTISRANVRRDEPDQQR</sequence>
<accession>I3ZKE8</accession>
<proteinExistence type="predicted"/>
<evidence type="ECO:0000313" key="3">
    <source>
        <dbReference type="Proteomes" id="UP000006056"/>
    </source>
</evidence>
<dbReference type="Proteomes" id="UP000006056">
    <property type="component" value="Chromosome"/>
</dbReference>
<dbReference type="STRING" id="926566.Terro_3502"/>
<keyword evidence="3" id="KW-1185">Reference proteome</keyword>
<reference evidence="2 3" key="1">
    <citation type="submission" date="2012-06" db="EMBL/GenBank/DDBJ databases">
        <title>Complete genome of Terriglobus roseus DSM 18391.</title>
        <authorList>
            <consortium name="US DOE Joint Genome Institute (JGI-PGF)"/>
            <person name="Lucas S."/>
            <person name="Copeland A."/>
            <person name="Lapidus A."/>
            <person name="Glavina del Rio T."/>
            <person name="Dalin E."/>
            <person name="Tice H."/>
            <person name="Bruce D."/>
            <person name="Goodwin L."/>
            <person name="Pitluck S."/>
            <person name="Peters L."/>
            <person name="Mikhailova N."/>
            <person name="Munk A.C.C."/>
            <person name="Kyrpides N."/>
            <person name="Mavromatis K."/>
            <person name="Ivanova N."/>
            <person name="Brettin T."/>
            <person name="Detter J.C."/>
            <person name="Han C."/>
            <person name="Larimer F."/>
            <person name="Land M."/>
            <person name="Hauser L."/>
            <person name="Markowitz V."/>
            <person name="Cheng J.-F."/>
            <person name="Hugenholtz P."/>
            <person name="Woyke T."/>
            <person name="Wu D."/>
            <person name="Brambilla E."/>
            <person name="Klenk H.-P."/>
            <person name="Eisen J.A."/>
        </authorList>
    </citation>
    <scope>NUCLEOTIDE SEQUENCE [LARGE SCALE GENOMIC DNA]</scope>
    <source>
        <strain evidence="3">DSM 18391 / NRRL B-41598 / KBS 63</strain>
    </source>
</reference>
<evidence type="ECO:0000313" key="2">
    <source>
        <dbReference type="EMBL" id="AFL89716.1"/>
    </source>
</evidence>
<evidence type="ECO:0000256" key="1">
    <source>
        <dbReference type="SAM" id="Phobius"/>
    </source>
</evidence>
<organism evidence="2 3">
    <name type="scientific">Terriglobus roseus (strain DSM 18391 / NRRL B-41598 / KBS 63)</name>
    <dbReference type="NCBI Taxonomy" id="926566"/>
    <lineage>
        <taxon>Bacteria</taxon>
        <taxon>Pseudomonadati</taxon>
        <taxon>Acidobacteriota</taxon>
        <taxon>Terriglobia</taxon>
        <taxon>Terriglobales</taxon>
        <taxon>Acidobacteriaceae</taxon>
        <taxon>Terriglobus</taxon>
    </lineage>
</organism>